<gene>
    <name evidence="10" type="primary">ccoG</name>
    <name evidence="10" type="ORF">G8E03_07015</name>
</gene>
<keyword evidence="8" id="KW-0472">Membrane</keyword>
<dbReference type="PANTHER" id="PTHR30176">
    <property type="entry name" value="FERREDOXIN-TYPE PROTEIN NAPH"/>
    <property type="match status" value="1"/>
</dbReference>
<evidence type="ECO:0000256" key="1">
    <source>
        <dbReference type="ARBA" id="ARBA00022448"/>
    </source>
</evidence>
<evidence type="ECO:0000256" key="3">
    <source>
        <dbReference type="ARBA" id="ARBA00022723"/>
    </source>
</evidence>
<dbReference type="Pfam" id="PF13746">
    <property type="entry name" value="Fer4_18"/>
    <property type="match status" value="2"/>
</dbReference>
<keyword evidence="11" id="KW-1185">Reference proteome</keyword>
<dbReference type="Gene3D" id="2.60.40.10">
    <property type="entry name" value="Immunoglobulins"/>
    <property type="match status" value="1"/>
</dbReference>
<feature type="region of interest" description="Disordered" evidence="7">
    <location>
        <begin position="350"/>
        <end position="373"/>
    </location>
</feature>
<dbReference type="KEGG" id="mon:G8E03_07015"/>
<feature type="transmembrane region" description="Helical" evidence="8">
    <location>
        <begin position="187"/>
        <end position="205"/>
    </location>
</feature>
<evidence type="ECO:0000256" key="5">
    <source>
        <dbReference type="ARBA" id="ARBA00023004"/>
    </source>
</evidence>
<keyword evidence="4" id="KW-0249">Electron transport</keyword>
<protein>
    <submittedName>
        <fullName evidence="10">Cytochrome c oxidase accessory protein CcoG</fullName>
    </submittedName>
</protein>
<evidence type="ECO:0000256" key="4">
    <source>
        <dbReference type="ARBA" id="ARBA00022982"/>
    </source>
</evidence>
<dbReference type="Proteomes" id="UP000500791">
    <property type="component" value="Chromosome"/>
</dbReference>
<feature type="compositionally biased region" description="Polar residues" evidence="7">
    <location>
        <begin position="407"/>
        <end position="416"/>
    </location>
</feature>
<evidence type="ECO:0000256" key="8">
    <source>
        <dbReference type="SAM" id="Phobius"/>
    </source>
</evidence>
<dbReference type="InterPro" id="IPR013783">
    <property type="entry name" value="Ig-like_fold"/>
</dbReference>
<dbReference type="Pfam" id="PF12801">
    <property type="entry name" value="Fer4_5"/>
    <property type="match status" value="1"/>
</dbReference>
<evidence type="ECO:0000256" key="7">
    <source>
        <dbReference type="SAM" id="MobiDB-lite"/>
    </source>
</evidence>
<dbReference type="EMBL" id="CP049811">
    <property type="protein sequence ID" value="QIK40534.1"/>
    <property type="molecule type" value="Genomic_DNA"/>
</dbReference>
<dbReference type="SUPFAM" id="SSF54862">
    <property type="entry name" value="4Fe-4S ferredoxins"/>
    <property type="match status" value="1"/>
</dbReference>
<organism evidence="10 11">
    <name type="scientific">Pontivivens nitratireducens</name>
    <dbReference type="NCBI Taxonomy" id="2758038"/>
    <lineage>
        <taxon>Bacteria</taxon>
        <taxon>Pseudomonadati</taxon>
        <taxon>Pseudomonadota</taxon>
        <taxon>Alphaproteobacteria</taxon>
        <taxon>Rhodobacterales</taxon>
        <taxon>Paracoccaceae</taxon>
        <taxon>Pontivivens</taxon>
    </lineage>
</organism>
<evidence type="ECO:0000256" key="6">
    <source>
        <dbReference type="ARBA" id="ARBA00023014"/>
    </source>
</evidence>
<feature type="transmembrane region" description="Helical" evidence="8">
    <location>
        <begin position="150"/>
        <end position="167"/>
    </location>
</feature>
<evidence type="ECO:0000313" key="10">
    <source>
        <dbReference type="EMBL" id="QIK40534.1"/>
    </source>
</evidence>
<feature type="domain" description="4Fe-4S ferredoxin-type" evidence="9">
    <location>
        <begin position="280"/>
        <end position="307"/>
    </location>
</feature>
<dbReference type="GO" id="GO:0051539">
    <property type="term" value="F:4 iron, 4 sulfur cluster binding"/>
    <property type="evidence" value="ECO:0007669"/>
    <property type="project" value="UniProtKB-KW"/>
</dbReference>
<dbReference type="AlphaFoldDB" id="A0A6G7VKK5"/>
<dbReference type="PROSITE" id="PS00198">
    <property type="entry name" value="4FE4S_FER_1"/>
    <property type="match status" value="1"/>
</dbReference>
<evidence type="ECO:0000256" key="2">
    <source>
        <dbReference type="ARBA" id="ARBA00022485"/>
    </source>
</evidence>
<dbReference type="InterPro" id="IPR032879">
    <property type="entry name" value="FixG_C"/>
</dbReference>
<dbReference type="PROSITE" id="PS51379">
    <property type="entry name" value="4FE4S_FER_2"/>
    <property type="match status" value="1"/>
</dbReference>
<dbReference type="InterPro" id="IPR014116">
    <property type="entry name" value="Cyt_c_oxidase_cbb3_FixG"/>
</dbReference>
<dbReference type="InterPro" id="IPR017900">
    <property type="entry name" value="4Fe4S_Fe_S_CS"/>
</dbReference>
<dbReference type="Pfam" id="PF11614">
    <property type="entry name" value="FixG_C"/>
    <property type="match status" value="1"/>
</dbReference>
<keyword evidence="5" id="KW-0408">Iron</keyword>
<evidence type="ECO:0000259" key="9">
    <source>
        <dbReference type="PROSITE" id="PS51379"/>
    </source>
</evidence>
<keyword evidence="1" id="KW-0813">Transport</keyword>
<evidence type="ECO:0000313" key="11">
    <source>
        <dbReference type="Proteomes" id="UP000500791"/>
    </source>
</evidence>
<dbReference type="InterPro" id="IPR017896">
    <property type="entry name" value="4Fe4S_Fe-S-bd"/>
</dbReference>
<feature type="transmembrane region" description="Helical" evidence="8">
    <location>
        <begin position="77"/>
        <end position="94"/>
    </location>
</feature>
<keyword evidence="6" id="KW-0411">Iron-sulfur</keyword>
<name>A0A6G7VKK5_9RHOB</name>
<dbReference type="NCBIfam" id="TIGR02745">
    <property type="entry name" value="ccoG_rdxA_fixG"/>
    <property type="match status" value="1"/>
</dbReference>
<keyword evidence="8" id="KW-1133">Transmembrane helix</keyword>
<keyword evidence="3" id="KW-0479">Metal-binding</keyword>
<dbReference type="InterPro" id="IPR051684">
    <property type="entry name" value="Electron_Trans/Redox"/>
</dbReference>
<proteinExistence type="predicted"/>
<feature type="region of interest" description="Disordered" evidence="7">
    <location>
        <begin position="390"/>
        <end position="416"/>
    </location>
</feature>
<dbReference type="RefSeq" id="WP_166190111.1">
    <property type="nucleotide sequence ID" value="NZ_CP049811.1"/>
</dbReference>
<accession>A0A6G7VKK5</accession>
<reference evidence="10 11" key="1">
    <citation type="submission" date="2020-03" db="EMBL/GenBank/DDBJ databases">
        <title>Complete genome sequence of Monaibacterium sp. ALG8 with diverse plasmids.</title>
        <authorList>
            <person name="Sun C."/>
        </authorList>
    </citation>
    <scope>NUCLEOTIDE SEQUENCE [LARGE SCALE GENOMIC DNA]</scope>
    <source>
        <strain evidence="10 11">ALG8</strain>
    </source>
</reference>
<dbReference type="GO" id="GO:0046872">
    <property type="term" value="F:metal ion binding"/>
    <property type="evidence" value="ECO:0007669"/>
    <property type="project" value="UniProtKB-KW"/>
</dbReference>
<dbReference type="PANTHER" id="PTHR30176:SF3">
    <property type="entry name" value="FERREDOXIN-TYPE PROTEIN NAPH"/>
    <property type="match status" value="1"/>
</dbReference>
<sequence length="571" mass="63248">MSDAPLFAAREPIFPKRVSGFYRRLKWWIMGITLGIYYLVPWLRWDRGPALPDQAVLIDLANRRFYFFFIEIWPHEFYFVAGLLIMAGLGLFLFTSALGRVWCGYACPQTVWTDLFLKVERWIEGDRNARVRLWKAPWSLHKWRLRVTKWVIWLLIAMATGGAWVFYFADAPTLLRDLVTFEAAPVAYVTIAILTATTFIFGGFMREQVCIYMCPWPRIQGAMMDEGTLTVGYRDWRGEPRGKGNARRRAVAAEVGPALPVRYGAGAGADKDSAAPRLSREGEVLGDCIDCMACVNVCPMGIDIREGQQLECITCALCIDACDEVMARIGRPRGLIDYLALDDRPPVLPGEHAPVRPFGNEAPEDQGAATGVPAPTAAACAGLDADATATTPIEGDPAPAPNAAEQPFTTSHSQDWTPTANWRHVLRPRTILYTIVWAAIGAGLLAALYLRPDIELTIAPVRNPTFVTLSDGAVRNTYDIRLRNKHGEPRDFAFSLTSDDDLALMLEGHAGVTVTVPPDATMLQRAYVIAPPETDAAQDERTTIGFTIRDTASGEEAHRETIFNGRGNNAR</sequence>
<feature type="transmembrane region" description="Helical" evidence="8">
    <location>
        <begin position="431"/>
        <end position="450"/>
    </location>
</feature>
<feature type="transmembrane region" description="Helical" evidence="8">
    <location>
        <begin position="25"/>
        <end position="43"/>
    </location>
</feature>
<keyword evidence="8" id="KW-0812">Transmembrane</keyword>
<keyword evidence="2" id="KW-0004">4Fe-4S</keyword>
<dbReference type="GO" id="GO:0005886">
    <property type="term" value="C:plasma membrane"/>
    <property type="evidence" value="ECO:0007669"/>
    <property type="project" value="TreeGrafter"/>
</dbReference>